<dbReference type="EMBL" id="CP061800">
    <property type="protein sequence ID" value="QTA85320.1"/>
    <property type="molecule type" value="Genomic_DNA"/>
</dbReference>
<gene>
    <name evidence="1" type="ORF">dnm_013250</name>
</gene>
<proteinExistence type="predicted"/>
<dbReference type="AlphaFoldDB" id="A0A975GL88"/>
<evidence type="ECO:0000313" key="2">
    <source>
        <dbReference type="Proteomes" id="UP000663722"/>
    </source>
</evidence>
<sequence>MSSSGHVSDHKFSDINPLRTSANSVRSFSEPRRFLIFDNQVFYNYKNWLPLHKDFV</sequence>
<keyword evidence="2" id="KW-1185">Reference proteome</keyword>
<organism evidence="1 2">
    <name type="scientific">Desulfonema magnum</name>
    <dbReference type="NCBI Taxonomy" id="45655"/>
    <lineage>
        <taxon>Bacteria</taxon>
        <taxon>Pseudomonadati</taxon>
        <taxon>Thermodesulfobacteriota</taxon>
        <taxon>Desulfobacteria</taxon>
        <taxon>Desulfobacterales</taxon>
        <taxon>Desulfococcaceae</taxon>
        <taxon>Desulfonema</taxon>
    </lineage>
</organism>
<dbReference type="KEGG" id="dmm:dnm_013250"/>
<accession>A0A975GL88</accession>
<evidence type="ECO:0000313" key="1">
    <source>
        <dbReference type="EMBL" id="QTA85320.1"/>
    </source>
</evidence>
<reference evidence="1" key="1">
    <citation type="journal article" date="2021" name="Microb. Physiol.">
        <title>Proteogenomic Insights into the Physiology of Marine, Sulfate-Reducing, Filamentous Desulfonema limicola and Desulfonema magnum.</title>
        <authorList>
            <person name="Schnaars V."/>
            <person name="Wohlbrand L."/>
            <person name="Scheve S."/>
            <person name="Hinrichs C."/>
            <person name="Reinhardt R."/>
            <person name="Rabus R."/>
        </authorList>
    </citation>
    <scope>NUCLEOTIDE SEQUENCE</scope>
    <source>
        <strain evidence="1">4be13</strain>
    </source>
</reference>
<dbReference type="Proteomes" id="UP000663722">
    <property type="component" value="Chromosome"/>
</dbReference>
<name>A0A975GL88_9BACT</name>
<protein>
    <submittedName>
        <fullName evidence="1">Uncharacterized protein</fullName>
    </submittedName>
</protein>